<dbReference type="Proteomes" id="UP001567538">
    <property type="component" value="Unassembled WGS sequence"/>
</dbReference>
<accession>A0ABD1I3B5</accession>
<gene>
    <name evidence="3" type="ORF">AAHA92_05726</name>
</gene>
<sequence>MHPIAKIALCTHIRLTTVAAVTWEQKSSRCCRSQPTTPAAVPVPAATRRRLAVTRRCFERSGQGRRNESNVAARAPGRNSGEHCLGSWSFLETGALAFCRSHSSSL</sequence>
<dbReference type="AlphaFoldDB" id="A0ABD1I3B5"/>
<dbReference type="EMBL" id="JBEAFC010000003">
    <property type="protein sequence ID" value="KAL1563236.1"/>
    <property type="molecule type" value="Genomic_DNA"/>
</dbReference>
<protein>
    <recommendedName>
        <fullName evidence="5">Secreted protein</fullName>
    </recommendedName>
</protein>
<feature type="signal peptide" evidence="2">
    <location>
        <begin position="1"/>
        <end position="20"/>
    </location>
</feature>
<feature type="region of interest" description="Disordered" evidence="1">
    <location>
        <begin position="60"/>
        <end position="80"/>
    </location>
</feature>
<keyword evidence="2" id="KW-0732">Signal</keyword>
<proteinExistence type="predicted"/>
<evidence type="ECO:0008006" key="5">
    <source>
        <dbReference type="Google" id="ProtNLM"/>
    </source>
</evidence>
<evidence type="ECO:0000313" key="3">
    <source>
        <dbReference type="EMBL" id="KAL1563236.1"/>
    </source>
</evidence>
<reference evidence="3 4" key="1">
    <citation type="submission" date="2024-06" db="EMBL/GenBank/DDBJ databases">
        <title>A chromosome level genome sequence of Diviner's sage (Salvia divinorum).</title>
        <authorList>
            <person name="Ford S.A."/>
            <person name="Ro D.-K."/>
            <person name="Ness R.W."/>
            <person name="Phillips M.A."/>
        </authorList>
    </citation>
    <scope>NUCLEOTIDE SEQUENCE [LARGE SCALE GENOMIC DNA]</scope>
    <source>
        <strain evidence="3">SAF-2024a</strain>
        <tissue evidence="3">Leaf</tissue>
    </source>
</reference>
<keyword evidence="4" id="KW-1185">Reference proteome</keyword>
<feature type="chain" id="PRO_5044887775" description="Secreted protein" evidence="2">
    <location>
        <begin position="21"/>
        <end position="106"/>
    </location>
</feature>
<evidence type="ECO:0000313" key="4">
    <source>
        <dbReference type="Proteomes" id="UP001567538"/>
    </source>
</evidence>
<comment type="caution">
    <text evidence="3">The sequence shown here is derived from an EMBL/GenBank/DDBJ whole genome shotgun (WGS) entry which is preliminary data.</text>
</comment>
<organism evidence="3 4">
    <name type="scientific">Salvia divinorum</name>
    <name type="common">Maria pastora</name>
    <name type="synonym">Diviner's sage</name>
    <dbReference type="NCBI Taxonomy" id="28513"/>
    <lineage>
        <taxon>Eukaryota</taxon>
        <taxon>Viridiplantae</taxon>
        <taxon>Streptophyta</taxon>
        <taxon>Embryophyta</taxon>
        <taxon>Tracheophyta</taxon>
        <taxon>Spermatophyta</taxon>
        <taxon>Magnoliopsida</taxon>
        <taxon>eudicotyledons</taxon>
        <taxon>Gunneridae</taxon>
        <taxon>Pentapetalae</taxon>
        <taxon>asterids</taxon>
        <taxon>lamiids</taxon>
        <taxon>Lamiales</taxon>
        <taxon>Lamiaceae</taxon>
        <taxon>Nepetoideae</taxon>
        <taxon>Mentheae</taxon>
        <taxon>Salviinae</taxon>
        <taxon>Salvia</taxon>
        <taxon>Salvia subgen. Calosphace</taxon>
    </lineage>
</organism>
<evidence type="ECO:0000256" key="2">
    <source>
        <dbReference type="SAM" id="SignalP"/>
    </source>
</evidence>
<evidence type="ECO:0000256" key="1">
    <source>
        <dbReference type="SAM" id="MobiDB-lite"/>
    </source>
</evidence>
<name>A0ABD1I3B5_SALDI</name>